<protein>
    <submittedName>
        <fullName evidence="7">Intraflagellar transport protein 57</fullName>
    </submittedName>
</protein>
<feature type="coiled-coil region" evidence="5">
    <location>
        <begin position="418"/>
        <end position="445"/>
    </location>
</feature>
<dbReference type="PANTHER" id="PTHR16011:SF0">
    <property type="entry name" value="INTRAFLAGELLAR TRANSPORT PROTEIN 57 HOMOLOG"/>
    <property type="match status" value="1"/>
</dbReference>
<feature type="compositionally biased region" description="Basic residues" evidence="6">
    <location>
        <begin position="20"/>
        <end position="29"/>
    </location>
</feature>
<accession>A0A6A4VTQ6</accession>
<organism evidence="7 8">
    <name type="scientific">Amphibalanus amphitrite</name>
    <name type="common">Striped barnacle</name>
    <name type="synonym">Balanus amphitrite</name>
    <dbReference type="NCBI Taxonomy" id="1232801"/>
    <lineage>
        <taxon>Eukaryota</taxon>
        <taxon>Metazoa</taxon>
        <taxon>Ecdysozoa</taxon>
        <taxon>Arthropoda</taxon>
        <taxon>Crustacea</taxon>
        <taxon>Multicrustacea</taxon>
        <taxon>Cirripedia</taxon>
        <taxon>Thoracica</taxon>
        <taxon>Thoracicalcarea</taxon>
        <taxon>Balanomorpha</taxon>
        <taxon>Balanoidea</taxon>
        <taxon>Balanidae</taxon>
        <taxon>Amphibalaninae</taxon>
        <taxon>Amphibalanus</taxon>
    </lineage>
</organism>
<proteinExistence type="inferred from homology"/>
<evidence type="ECO:0000256" key="2">
    <source>
        <dbReference type="ARBA" id="ARBA00009415"/>
    </source>
</evidence>
<reference evidence="7 8" key="1">
    <citation type="submission" date="2019-07" db="EMBL/GenBank/DDBJ databases">
        <title>Draft genome assembly of a fouling barnacle, Amphibalanus amphitrite (Darwin, 1854): The first reference genome for Thecostraca.</title>
        <authorList>
            <person name="Kim W."/>
        </authorList>
    </citation>
    <scope>NUCLEOTIDE SEQUENCE [LARGE SCALE GENOMIC DNA]</scope>
    <source>
        <strain evidence="7">SNU_AA5</strain>
        <tissue evidence="7">Soma without cirri and trophi</tissue>
    </source>
</reference>
<evidence type="ECO:0000256" key="3">
    <source>
        <dbReference type="ARBA" id="ARBA00023069"/>
    </source>
</evidence>
<dbReference type="InterPro" id="IPR019530">
    <property type="entry name" value="Intra-flagellar_transport_57"/>
</dbReference>
<evidence type="ECO:0000313" key="7">
    <source>
        <dbReference type="EMBL" id="KAF0296339.1"/>
    </source>
</evidence>
<dbReference type="GO" id="GO:0005794">
    <property type="term" value="C:Golgi apparatus"/>
    <property type="evidence" value="ECO:0007669"/>
    <property type="project" value="TreeGrafter"/>
</dbReference>
<feature type="region of interest" description="Disordered" evidence="6">
    <location>
        <begin position="228"/>
        <end position="253"/>
    </location>
</feature>
<comment type="subcellular location">
    <subcellularLocation>
        <location evidence="1">Cell projection</location>
        <location evidence="1">Cilium</location>
    </subcellularLocation>
</comment>
<dbReference type="EMBL" id="VIIS01001573">
    <property type="protein sequence ID" value="KAF0296339.1"/>
    <property type="molecule type" value="Genomic_DNA"/>
</dbReference>
<dbReference type="AlphaFoldDB" id="A0A6A4VTQ6"/>
<feature type="region of interest" description="Disordered" evidence="6">
    <location>
        <begin position="1"/>
        <end position="71"/>
    </location>
</feature>
<evidence type="ECO:0000256" key="6">
    <source>
        <dbReference type="SAM" id="MobiDB-lite"/>
    </source>
</evidence>
<dbReference type="OrthoDB" id="423881at2759"/>
<dbReference type="Pfam" id="PF10498">
    <property type="entry name" value="IFT57"/>
    <property type="match status" value="2"/>
</dbReference>
<keyword evidence="3" id="KW-0969">Cilium</keyword>
<sequence>MEPDISPDASRSEETNDKSHKPKKEKKKKDKSDPEHKAKKEKHKKQKERDRSADEGGDDGGGEESAAAVKRDQDRRYSLMIQGSGDVDGGPGLQYMAFVVMDDLADKLKLLDYERDFCKPLKMKPLSRHYFVYSFNVGEQFYLFTSLAAWLLRRAGRHMEQPQEYDDPNVTISTILDHCRQLELHVDFPPSRLKQGSGEQVIYVIDRLADHALRTVNFQWEKPEIPPEEVVKQEEDEAEITTEKVDEHEEDVYSEEEEEGAVLNLEDLKNLSIQGLNVHMDMQKPEDILESTTNTEEWRLEMERVLPQLRVQVRTDTRDWRNHLDQMHNYRSAIDESLSQTQSQLDRLHSDVSGTLDKIVNREKYLNSQLEHSLADYRGLVDDRDSIQEQYVFRDLTFGPHRPSLSTQEQYRSVSGGVVERSRQLAQLTDELESVKQELEERGTSMTDGTPLVNIRKALNRIKQEVQGMDVRIGVVEHTLLQYRLRDKEALQQEANVQFTANSIGLY</sequence>
<name>A0A6A4VTQ6_AMPAM</name>
<dbReference type="GO" id="GO:1905515">
    <property type="term" value="P:non-motile cilium assembly"/>
    <property type="evidence" value="ECO:0007669"/>
    <property type="project" value="TreeGrafter"/>
</dbReference>
<dbReference type="GO" id="GO:0005929">
    <property type="term" value="C:cilium"/>
    <property type="evidence" value="ECO:0007669"/>
    <property type="project" value="UniProtKB-SubCell"/>
</dbReference>
<dbReference type="GO" id="GO:0042073">
    <property type="term" value="P:intraciliary transport"/>
    <property type="evidence" value="ECO:0007669"/>
    <property type="project" value="TreeGrafter"/>
</dbReference>
<dbReference type="Proteomes" id="UP000440578">
    <property type="component" value="Unassembled WGS sequence"/>
</dbReference>
<evidence type="ECO:0000313" key="8">
    <source>
        <dbReference type="Proteomes" id="UP000440578"/>
    </source>
</evidence>
<keyword evidence="5" id="KW-0175">Coiled coil</keyword>
<comment type="similarity">
    <text evidence="2">Belongs to the IFT57 family.</text>
</comment>
<evidence type="ECO:0000256" key="5">
    <source>
        <dbReference type="SAM" id="Coils"/>
    </source>
</evidence>
<keyword evidence="4" id="KW-0966">Cell projection</keyword>
<dbReference type="GO" id="GO:0005815">
    <property type="term" value="C:microtubule organizing center"/>
    <property type="evidence" value="ECO:0007669"/>
    <property type="project" value="TreeGrafter"/>
</dbReference>
<evidence type="ECO:0000256" key="1">
    <source>
        <dbReference type="ARBA" id="ARBA00004138"/>
    </source>
</evidence>
<keyword evidence="8" id="KW-1185">Reference proteome</keyword>
<gene>
    <name evidence="7" type="primary">Ift57_0</name>
    <name evidence="7" type="ORF">FJT64_006261</name>
</gene>
<evidence type="ECO:0000256" key="4">
    <source>
        <dbReference type="ARBA" id="ARBA00023273"/>
    </source>
</evidence>
<feature type="compositionally biased region" description="Basic and acidic residues" evidence="6">
    <location>
        <begin position="10"/>
        <end position="19"/>
    </location>
</feature>
<comment type="caution">
    <text evidence="7">The sequence shown here is derived from an EMBL/GenBank/DDBJ whole genome shotgun (WGS) entry which is preliminary data.</text>
</comment>
<dbReference type="GO" id="GO:0030992">
    <property type="term" value="C:intraciliary transport particle B"/>
    <property type="evidence" value="ECO:0007669"/>
    <property type="project" value="TreeGrafter"/>
</dbReference>
<keyword evidence="7" id="KW-0282">Flagellum</keyword>
<dbReference type="PANTHER" id="PTHR16011">
    <property type="entry name" value="IFT57/HIPPI"/>
    <property type="match status" value="1"/>
</dbReference>